<evidence type="ECO:0000313" key="2">
    <source>
        <dbReference type="EnsemblMetazoa" id="ASIC020077-PA"/>
    </source>
</evidence>
<dbReference type="VEuPathDB" id="VectorBase:ASIC020077"/>
<reference evidence="2" key="2">
    <citation type="submission" date="2020-05" db="UniProtKB">
        <authorList>
            <consortium name="EnsemblMetazoa"/>
        </authorList>
    </citation>
    <scope>IDENTIFICATION</scope>
</reference>
<dbReference type="EMBL" id="KE525359">
    <property type="protein sequence ID" value="KFB51886.1"/>
    <property type="molecule type" value="Genomic_DNA"/>
</dbReference>
<gene>
    <name evidence="1" type="ORF">ZHAS_00020077</name>
</gene>
<evidence type="ECO:0000313" key="3">
    <source>
        <dbReference type="Proteomes" id="UP000030765"/>
    </source>
</evidence>
<evidence type="ECO:0000313" key="1">
    <source>
        <dbReference type="EMBL" id="KFB51886.1"/>
    </source>
</evidence>
<protein>
    <submittedName>
        <fullName evidence="1 2">Uncharacterized protein</fullName>
    </submittedName>
</protein>
<sequence length="148" mass="16220">MIENQLIGGGTRVLFVEPQPFVHPLSPTVCSSTSHTRQQYYQIVIAIVIGTIRKPNRPTESVHGTSHRRRATPPRGVGFTIPIEFQFVPFRVSRECPSVCVAFPGGALFSIGKRRKSGPSGHCLLAACQIPSREPNGDPFIYSTCNSD</sequence>
<reference evidence="1 3" key="1">
    <citation type="journal article" date="2014" name="BMC Genomics">
        <title>Genome sequence of Anopheles sinensis provides insight into genetics basis of mosquito competence for malaria parasites.</title>
        <authorList>
            <person name="Zhou D."/>
            <person name="Zhang D."/>
            <person name="Ding G."/>
            <person name="Shi L."/>
            <person name="Hou Q."/>
            <person name="Ye Y."/>
            <person name="Xu Y."/>
            <person name="Zhou H."/>
            <person name="Xiong C."/>
            <person name="Li S."/>
            <person name="Yu J."/>
            <person name="Hong S."/>
            <person name="Yu X."/>
            <person name="Zou P."/>
            <person name="Chen C."/>
            <person name="Chang X."/>
            <person name="Wang W."/>
            <person name="Lv Y."/>
            <person name="Sun Y."/>
            <person name="Ma L."/>
            <person name="Shen B."/>
            <person name="Zhu C."/>
        </authorList>
    </citation>
    <scope>NUCLEOTIDE SEQUENCE [LARGE SCALE GENOMIC DNA]</scope>
</reference>
<dbReference type="EMBL" id="ATLV01024723">
    <property type="status" value="NOT_ANNOTATED_CDS"/>
    <property type="molecule type" value="Genomic_DNA"/>
</dbReference>
<keyword evidence="3" id="KW-1185">Reference proteome</keyword>
<dbReference type="Proteomes" id="UP000030765">
    <property type="component" value="Unassembled WGS sequence"/>
</dbReference>
<accession>A0A084WNU2</accession>
<name>A0A084WNU2_ANOSI</name>
<organism evidence="1">
    <name type="scientific">Anopheles sinensis</name>
    <name type="common">Mosquito</name>
    <dbReference type="NCBI Taxonomy" id="74873"/>
    <lineage>
        <taxon>Eukaryota</taxon>
        <taxon>Metazoa</taxon>
        <taxon>Ecdysozoa</taxon>
        <taxon>Arthropoda</taxon>
        <taxon>Hexapoda</taxon>
        <taxon>Insecta</taxon>
        <taxon>Pterygota</taxon>
        <taxon>Neoptera</taxon>
        <taxon>Endopterygota</taxon>
        <taxon>Diptera</taxon>
        <taxon>Nematocera</taxon>
        <taxon>Culicoidea</taxon>
        <taxon>Culicidae</taxon>
        <taxon>Anophelinae</taxon>
        <taxon>Anopheles</taxon>
    </lineage>
</organism>
<dbReference type="EnsemblMetazoa" id="ASIC020077-RA">
    <property type="protein sequence ID" value="ASIC020077-PA"/>
    <property type="gene ID" value="ASIC020077"/>
</dbReference>
<proteinExistence type="predicted"/>
<dbReference type="AlphaFoldDB" id="A0A084WNU2"/>